<dbReference type="InterPro" id="IPR020084">
    <property type="entry name" value="NUDIX_hydrolase_CS"/>
</dbReference>
<dbReference type="RefSeq" id="WP_058470660.1">
    <property type="nucleotide sequence ID" value="NZ_CAAAIC010000002.1"/>
</dbReference>
<dbReference type="InterPro" id="IPR015797">
    <property type="entry name" value="NUDIX_hydrolase-like_dom_sf"/>
</dbReference>
<evidence type="ECO:0000313" key="8">
    <source>
        <dbReference type="Proteomes" id="UP000055035"/>
    </source>
</evidence>
<organism evidence="7 8">
    <name type="scientific">Legionella jordanis</name>
    <dbReference type="NCBI Taxonomy" id="456"/>
    <lineage>
        <taxon>Bacteria</taxon>
        <taxon>Pseudomonadati</taxon>
        <taxon>Pseudomonadota</taxon>
        <taxon>Gammaproteobacteria</taxon>
        <taxon>Legionellales</taxon>
        <taxon>Legionellaceae</taxon>
        <taxon>Legionella</taxon>
    </lineage>
</organism>
<name>A0A0W0V9M6_9GAMM</name>
<comment type="caution">
    <text evidence="7">The sequence shown here is derived from an EMBL/GenBank/DDBJ whole genome shotgun (WGS) entry which is preliminary data.</text>
</comment>
<evidence type="ECO:0000313" key="7">
    <source>
        <dbReference type="EMBL" id="KTD16835.1"/>
    </source>
</evidence>
<keyword evidence="3" id="KW-0479">Metal-binding</keyword>
<dbReference type="Gene3D" id="3.90.79.10">
    <property type="entry name" value="Nucleoside Triphosphate Pyrophosphohydrolase"/>
    <property type="match status" value="1"/>
</dbReference>
<evidence type="ECO:0000256" key="1">
    <source>
        <dbReference type="ARBA" id="ARBA00001946"/>
    </source>
</evidence>
<evidence type="ECO:0000256" key="2">
    <source>
        <dbReference type="ARBA" id="ARBA00005582"/>
    </source>
</evidence>
<proteinExistence type="inferred from homology"/>
<feature type="domain" description="Nudix hydrolase" evidence="6">
    <location>
        <begin position="18"/>
        <end position="154"/>
    </location>
</feature>
<dbReference type="Pfam" id="PF00293">
    <property type="entry name" value="NUDIX"/>
    <property type="match status" value="1"/>
</dbReference>
<dbReference type="Proteomes" id="UP000055035">
    <property type="component" value="Unassembled WGS sequence"/>
</dbReference>
<dbReference type="PANTHER" id="PTHR43758:SF8">
    <property type="entry name" value="8-OXO-DGTP DIPHOSPHATASE YTKD-RELATED"/>
    <property type="match status" value="1"/>
</dbReference>
<dbReference type="PROSITE" id="PS51462">
    <property type="entry name" value="NUDIX"/>
    <property type="match status" value="1"/>
</dbReference>
<reference evidence="7 8" key="1">
    <citation type="submission" date="2015-11" db="EMBL/GenBank/DDBJ databases">
        <title>Genomic analysis of 38 Legionella species identifies large and diverse effector repertoires.</title>
        <authorList>
            <person name="Burstein D."/>
            <person name="Amaro F."/>
            <person name="Zusman T."/>
            <person name="Lifshitz Z."/>
            <person name="Cohen O."/>
            <person name="Gilbert J.A."/>
            <person name="Pupko T."/>
            <person name="Shuman H.A."/>
            <person name="Segal G."/>
        </authorList>
    </citation>
    <scope>NUCLEOTIDE SEQUENCE [LARGE SCALE GENOMIC DNA]</scope>
    <source>
        <strain evidence="7 8">BL-540</strain>
    </source>
</reference>
<evidence type="ECO:0000256" key="3">
    <source>
        <dbReference type="ARBA" id="ARBA00022723"/>
    </source>
</evidence>
<comment type="cofactor">
    <cofactor evidence="1">
        <name>Mg(2+)</name>
        <dbReference type="ChEBI" id="CHEBI:18420"/>
    </cofactor>
</comment>
<gene>
    <name evidence="7" type="primary">mutT_1</name>
    <name evidence="7" type="ORF">Ljor_1141</name>
</gene>
<comment type="similarity">
    <text evidence="2">Belongs to the Nudix hydrolase family.</text>
</comment>
<evidence type="ECO:0000256" key="5">
    <source>
        <dbReference type="ARBA" id="ARBA00022842"/>
    </source>
</evidence>
<dbReference type="STRING" id="456.Ljor_1141"/>
<accession>A0A0W0V9M6</accession>
<dbReference type="OrthoDB" id="161692at2"/>
<keyword evidence="5" id="KW-0460">Magnesium</keyword>
<protein>
    <submittedName>
        <fullName evidence="7">8-oxo-dGTP diphosphatase</fullName>
        <ecNumber evidence="7">3.6.1.55</ecNumber>
    </submittedName>
</protein>
<dbReference type="GO" id="GO:0046872">
    <property type="term" value="F:metal ion binding"/>
    <property type="evidence" value="ECO:0007669"/>
    <property type="project" value="UniProtKB-KW"/>
</dbReference>
<dbReference type="PATRIC" id="fig|456.5.peg.1216"/>
<keyword evidence="4 7" id="KW-0378">Hydrolase</keyword>
<dbReference type="SUPFAM" id="SSF55811">
    <property type="entry name" value="Nudix"/>
    <property type="match status" value="1"/>
</dbReference>
<dbReference type="InterPro" id="IPR000086">
    <property type="entry name" value="NUDIX_hydrolase_dom"/>
</dbReference>
<dbReference type="AlphaFoldDB" id="A0A0W0V9M6"/>
<keyword evidence="8" id="KW-1185">Reference proteome</keyword>
<sequence>MSGFVKLVNHSDINPSRYPHQFVGCLVLTKDNKILLQQRGRDWAAYPGYLCEFGGKIEKGETPVQAIIRELKEELGAQVLECDLIVLGVITEPMSKHNDLIYAFFWPDKKGTVTGCYEGEALFFDDSATILNHAEITDGLRWVLAECKQRGLII</sequence>
<dbReference type="EC" id="3.6.1.55" evidence="7"/>
<evidence type="ECO:0000259" key="6">
    <source>
        <dbReference type="PROSITE" id="PS51462"/>
    </source>
</evidence>
<dbReference type="PROSITE" id="PS00893">
    <property type="entry name" value="NUDIX_BOX"/>
    <property type="match status" value="1"/>
</dbReference>
<dbReference type="EMBL" id="LNYJ01000011">
    <property type="protein sequence ID" value="KTD16835.1"/>
    <property type="molecule type" value="Genomic_DNA"/>
</dbReference>
<evidence type="ECO:0000256" key="4">
    <source>
        <dbReference type="ARBA" id="ARBA00022801"/>
    </source>
</evidence>
<dbReference type="GO" id="GO:0035539">
    <property type="term" value="F:8-oxo-7,8-dihydrodeoxyguanosine triphosphate pyrophosphatase activity"/>
    <property type="evidence" value="ECO:0007669"/>
    <property type="project" value="UniProtKB-EC"/>
</dbReference>
<dbReference type="PANTHER" id="PTHR43758">
    <property type="entry name" value="7,8-DIHYDRO-8-OXOGUANINE TRIPHOSPHATASE"/>
    <property type="match status" value="1"/>
</dbReference>